<sequence>MWQFSLYVLALAVASITHLVYRWRNPKCSGKLPPGSMGWPLLGETLQFFAPNRTWDIPPFVKERITRYGSIFRTSFVGLPVIVSTDPDLNHMVFQQEGQLFQSWYPYSLRQIYGKQNVSTLHGYLHKHLKNMMLNLFGHGSLKNMLSDIESVATRNIEMWVGQGTVELKDATADMVFGLTAKKLISYDLEKSSENLRENFDAFLEGLLSVPMAIPGTAYYKCLQGRKKVMRILKNMLEERKQKPNKVKADFFDHVLEELKQANTILTEEIALDLMFVLLFTSFETAAMGLLVAIKLLTDNPRALKELTEEHEKILKERENLEAGLTWEEYKSMTFTFQIINETVRLANIVPAIFRKALTDIKIKDYTIPSGWVVMVSLPAVHLDPVNYKDPLDFNPWRWEGMGMKGASKNFMAFGGGQRFCVGADFARLQMAVFLHCLVTKYRWQPIKGGETLRTPGLQFPNGFHVKFFKKDYKMNQDPKSELANYPKQI</sequence>
<dbReference type="Gramene" id="mRNA:HanXRQr2_Chr03g0130811">
    <property type="protein sequence ID" value="mRNA:HanXRQr2_Chr03g0130811"/>
    <property type="gene ID" value="HanXRQr2_Chr03g0130811"/>
</dbReference>
<dbReference type="SUPFAM" id="SSF48264">
    <property type="entry name" value="Cytochrome P450"/>
    <property type="match status" value="1"/>
</dbReference>
<dbReference type="GO" id="GO:0016132">
    <property type="term" value="P:brassinosteroid biosynthetic process"/>
    <property type="evidence" value="ECO:0000318"/>
    <property type="project" value="GO_Central"/>
</dbReference>
<evidence type="ECO:0000313" key="15">
    <source>
        <dbReference type="EMBL" id="KAF5816119.1"/>
    </source>
</evidence>
<evidence type="ECO:0000256" key="2">
    <source>
        <dbReference type="ARBA" id="ARBA00004167"/>
    </source>
</evidence>
<dbReference type="FunFam" id="1.10.630.10:FF:000020">
    <property type="entry name" value="Cytochrome P450 family protein"/>
    <property type="match status" value="1"/>
</dbReference>
<keyword evidence="17" id="KW-1185">Reference proteome</keyword>
<keyword evidence="8 13" id="KW-0560">Oxidoreductase</keyword>
<keyword evidence="9 12" id="KW-0408">Iron</keyword>
<dbReference type="GO" id="GO:0020037">
    <property type="term" value="F:heme binding"/>
    <property type="evidence" value="ECO:0007669"/>
    <property type="project" value="InterPro"/>
</dbReference>
<feature type="signal peptide" evidence="14">
    <location>
        <begin position="1"/>
        <end position="22"/>
    </location>
</feature>
<dbReference type="GO" id="GO:0010268">
    <property type="term" value="P:brassinosteroid homeostasis"/>
    <property type="evidence" value="ECO:0000318"/>
    <property type="project" value="GO_Central"/>
</dbReference>
<comment type="similarity">
    <text evidence="3 13">Belongs to the cytochrome P450 family.</text>
</comment>
<organism evidence="16 17">
    <name type="scientific">Helianthus annuus</name>
    <name type="common">Common sunflower</name>
    <dbReference type="NCBI Taxonomy" id="4232"/>
    <lineage>
        <taxon>Eukaryota</taxon>
        <taxon>Viridiplantae</taxon>
        <taxon>Streptophyta</taxon>
        <taxon>Embryophyta</taxon>
        <taxon>Tracheophyta</taxon>
        <taxon>Spermatophyta</taxon>
        <taxon>Magnoliopsida</taxon>
        <taxon>eudicotyledons</taxon>
        <taxon>Gunneridae</taxon>
        <taxon>Pentapetalae</taxon>
        <taxon>asterids</taxon>
        <taxon>campanulids</taxon>
        <taxon>Asterales</taxon>
        <taxon>Asteraceae</taxon>
        <taxon>Asteroideae</taxon>
        <taxon>Heliantheae alliance</taxon>
        <taxon>Heliantheae</taxon>
        <taxon>Helianthus</taxon>
    </lineage>
</organism>
<feature type="binding site" description="axial binding residue" evidence="12">
    <location>
        <position position="421"/>
    </location>
    <ligand>
        <name>heme</name>
        <dbReference type="ChEBI" id="CHEBI:30413"/>
    </ligand>
    <ligandPart>
        <name>Fe</name>
        <dbReference type="ChEBI" id="CHEBI:18248"/>
    </ligandPart>
</feature>
<evidence type="ECO:0000256" key="10">
    <source>
        <dbReference type="ARBA" id="ARBA00023033"/>
    </source>
</evidence>
<evidence type="ECO:0000256" key="12">
    <source>
        <dbReference type="PIRSR" id="PIRSR602401-1"/>
    </source>
</evidence>
<dbReference type="OMA" id="TAHVIME"/>
<keyword evidence="5" id="KW-0812">Transmembrane</keyword>
<evidence type="ECO:0000256" key="4">
    <source>
        <dbReference type="ARBA" id="ARBA00022617"/>
    </source>
</evidence>
<keyword evidence="4 12" id="KW-0349">Heme</keyword>
<dbReference type="CDD" id="cd11043">
    <property type="entry name" value="CYP90-like"/>
    <property type="match status" value="1"/>
</dbReference>
<comment type="subcellular location">
    <subcellularLocation>
        <location evidence="2">Membrane</location>
        <topology evidence="2">Single-pass membrane protein</topology>
    </subcellularLocation>
</comment>
<dbReference type="OrthoDB" id="1372046at2759"/>
<keyword evidence="7" id="KW-1133">Transmembrane helix</keyword>
<dbReference type="InterPro" id="IPR036396">
    <property type="entry name" value="Cyt_P450_sf"/>
</dbReference>
<evidence type="ECO:0000256" key="7">
    <source>
        <dbReference type="ARBA" id="ARBA00022989"/>
    </source>
</evidence>
<dbReference type="InterPro" id="IPR001128">
    <property type="entry name" value="Cyt_P450"/>
</dbReference>
<accession>A0A251VAK9</accession>
<dbReference type="PANTHER" id="PTHR24286">
    <property type="entry name" value="CYTOCHROME P450 26"/>
    <property type="match status" value="1"/>
</dbReference>
<dbReference type="AlphaFoldDB" id="A0A251VAK9"/>
<dbReference type="PROSITE" id="PS00086">
    <property type="entry name" value="CYTOCHROME_P450"/>
    <property type="match status" value="1"/>
</dbReference>
<dbReference type="Pfam" id="PF00067">
    <property type="entry name" value="p450"/>
    <property type="match status" value="1"/>
</dbReference>
<reference evidence="15 17" key="1">
    <citation type="journal article" date="2017" name="Nature">
        <title>The sunflower genome provides insights into oil metabolism, flowering and Asterid evolution.</title>
        <authorList>
            <person name="Badouin H."/>
            <person name="Gouzy J."/>
            <person name="Grassa C.J."/>
            <person name="Murat F."/>
            <person name="Staton S.E."/>
            <person name="Cottret L."/>
            <person name="Lelandais-Briere C."/>
            <person name="Owens G.L."/>
            <person name="Carrere S."/>
            <person name="Mayjonade B."/>
            <person name="Legrand L."/>
            <person name="Gill N."/>
            <person name="Kane N.C."/>
            <person name="Bowers J.E."/>
            <person name="Hubner S."/>
            <person name="Bellec A."/>
            <person name="Berard A."/>
            <person name="Berges H."/>
            <person name="Blanchet N."/>
            <person name="Boniface M.C."/>
            <person name="Brunel D."/>
            <person name="Catrice O."/>
            <person name="Chaidir N."/>
            <person name="Claudel C."/>
            <person name="Donnadieu C."/>
            <person name="Faraut T."/>
            <person name="Fievet G."/>
            <person name="Helmstetter N."/>
            <person name="King M."/>
            <person name="Knapp S.J."/>
            <person name="Lai Z."/>
            <person name="Le Paslier M.C."/>
            <person name="Lippi Y."/>
            <person name="Lorenzon L."/>
            <person name="Mandel J.R."/>
            <person name="Marage G."/>
            <person name="Marchand G."/>
            <person name="Marquand E."/>
            <person name="Bret-Mestries E."/>
            <person name="Morien E."/>
            <person name="Nambeesan S."/>
            <person name="Nguyen T."/>
            <person name="Pegot-Espagnet P."/>
            <person name="Pouilly N."/>
            <person name="Raftis F."/>
            <person name="Sallet E."/>
            <person name="Schiex T."/>
            <person name="Thomas J."/>
            <person name="Vandecasteele C."/>
            <person name="Vares D."/>
            <person name="Vear F."/>
            <person name="Vautrin S."/>
            <person name="Crespi M."/>
            <person name="Mangin B."/>
            <person name="Burke J.M."/>
            <person name="Salse J."/>
            <person name="Munos S."/>
            <person name="Vincourt P."/>
            <person name="Rieseberg L.H."/>
            <person name="Langlade N.B."/>
        </authorList>
    </citation>
    <scope>NUCLEOTIDE SEQUENCE [LARGE SCALE GENOMIC DNA]</scope>
    <source>
        <strain evidence="17">cv. SF193</strain>
        <tissue evidence="15">Leaves</tissue>
    </source>
</reference>
<dbReference type="Proteomes" id="UP000215914">
    <property type="component" value="Chromosome 3"/>
</dbReference>
<evidence type="ECO:0000313" key="17">
    <source>
        <dbReference type="Proteomes" id="UP000215914"/>
    </source>
</evidence>
<protein>
    <submittedName>
        <fullName evidence="15 16">Cytochrome P450</fullName>
    </submittedName>
</protein>
<evidence type="ECO:0000256" key="14">
    <source>
        <dbReference type="SAM" id="SignalP"/>
    </source>
</evidence>
<evidence type="ECO:0000256" key="6">
    <source>
        <dbReference type="ARBA" id="ARBA00022723"/>
    </source>
</evidence>
<dbReference type="PANTHER" id="PTHR24286:SF11">
    <property type="entry name" value="CYTOCHROME P450, FAMILY 87, SUBFAMILY A, POLYPEPTIDE 2"/>
    <property type="match status" value="1"/>
</dbReference>
<dbReference type="PRINTS" id="PR00463">
    <property type="entry name" value="EP450I"/>
</dbReference>
<name>A0A251VAK9_HELAN</name>
<dbReference type="InterPro" id="IPR017972">
    <property type="entry name" value="Cyt_P450_CS"/>
</dbReference>
<evidence type="ECO:0000256" key="11">
    <source>
        <dbReference type="ARBA" id="ARBA00023136"/>
    </source>
</evidence>
<keyword evidence="6 12" id="KW-0479">Metal-binding</keyword>
<gene>
    <name evidence="16" type="ORF">HannXRQ_Chr03g0089031</name>
    <name evidence="15" type="ORF">HanXRQr2_Chr03g0130811</name>
</gene>
<dbReference type="EMBL" id="MNCJ02000318">
    <property type="protein sequence ID" value="KAF5816119.1"/>
    <property type="molecule type" value="Genomic_DNA"/>
</dbReference>
<dbReference type="GO" id="GO:0016020">
    <property type="term" value="C:membrane"/>
    <property type="evidence" value="ECO:0007669"/>
    <property type="project" value="UniProtKB-SubCell"/>
</dbReference>
<proteinExistence type="inferred from homology"/>
<dbReference type="Gene3D" id="1.10.630.10">
    <property type="entry name" value="Cytochrome P450"/>
    <property type="match status" value="1"/>
</dbReference>
<evidence type="ECO:0000256" key="9">
    <source>
        <dbReference type="ARBA" id="ARBA00023004"/>
    </source>
</evidence>
<dbReference type="GO" id="GO:0004497">
    <property type="term" value="F:monooxygenase activity"/>
    <property type="evidence" value="ECO:0000318"/>
    <property type="project" value="GO_Central"/>
</dbReference>
<keyword evidence="14" id="KW-0732">Signal</keyword>
<comment type="cofactor">
    <cofactor evidence="1 12">
        <name>heme</name>
        <dbReference type="ChEBI" id="CHEBI:30413"/>
    </cofactor>
</comment>
<evidence type="ECO:0000256" key="5">
    <source>
        <dbReference type="ARBA" id="ARBA00022692"/>
    </source>
</evidence>
<evidence type="ECO:0000313" key="16">
    <source>
        <dbReference type="EMBL" id="OTG32650.1"/>
    </source>
</evidence>
<keyword evidence="10 13" id="KW-0503">Monooxygenase</keyword>
<dbReference type="PRINTS" id="PR00385">
    <property type="entry name" value="P450"/>
</dbReference>
<keyword evidence="11" id="KW-0472">Membrane</keyword>
<dbReference type="InParanoid" id="A0A251VAK9"/>
<dbReference type="GO" id="GO:0016705">
    <property type="term" value="F:oxidoreductase activity, acting on paired donors, with incorporation or reduction of molecular oxygen"/>
    <property type="evidence" value="ECO:0007669"/>
    <property type="project" value="InterPro"/>
</dbReference>
<evidence type="ECO:0000256" key="8">
    <source>
        <dbReference type="ARBA" id="ARBA00023002"/>
    </source>
</evidence>
<evidence type="ECO:0000256" key="13">
    <source>
        <dbReference type="RuleBase" id="RU000461"/>
    </source>
</evidence>
<dbReference type="InterPro" id="IPR002401">
    <property type="entry name" value="Cyt_P450_E_grp-I"/>
</dbReference>
<dbReference type="EMBL" id="CM007892">
    <property type="protein sequence ID" value="OTG32650.1"/>
    <property type="molecule type" value="Genomic_DNA"/>
</dbReference>
<reference evidence="16" key="2">
    <citation type="submission" date="2017-02" db="EMBL/GenBank/DDBJ databases">
        <title>Sunflower complete genome.</title>
        <authorList>
            <person name="Langlade N."/>
            <person name="Munos S."/>
        </authorList>
    </citation>
    <scope>NUCLEOTIDE SEQUENCE [LARGE SCALE GENOMIC DNA]</scope>
    <source>
        <tissue evidence="16">Leaves</tissue>
    </source>
</reference>
<feature type="chain" id="PRO_5012377417" evidence="14">
    <location>
        <begin position="23"/>
        <end position="490"/>
    </location>
</feature>
<dbReference type="GO" id="GO:0005506">
    <property type="term" value="F:iron ion binding"/>
    <property type="evidence" value="ECO:0007669"/>
    <property type="project" value="InterPro"/>
</dbReference>
<evidence type="ECO:0000256" key="1">
    <source>
        <dbReference type="ARBA" id="ARBA00001971"/>
    </source>
</evidence>
<evidence type="ECO:0000256" key="3">
    <source>
        <dbReference type="ARBA" id="ARBA00010617"/>
    </source>
</evidence>
<reference evidence="15" key="3">
    <citation type="submission" date="2020-06" db="EMBL/GenBank/DDBJ databases">
        <title>Helianthus annuus Genome sequencing and assembly Release 2.</title>
        <authorList>
            <person name="Gouzy J."/>
            <person name="Langlade N."/>
            <person name="Munos S."/>
        </authorList>
    </citation>
    <scope>NUCLEOTIDE SEQUENCE</scope>
    <source>
        <tissue evidence="15">Leaves</tissue>
    </source>
</reference>